<feature type="domain" description="DUF6570" evidence="1">
    <location>
        <begin position="25"/>
        <end position="160"/>
    </location>
</feature>
<name>A0A2H3AWY9_9AGAR</name>
<evidence type="ECO:0000313" key="2">
    <source>
        <dbReference type="EMBL" id="PBK59362.1"/>
    </source>
</evidence>
<dbReference type="Pfam" id="PF20209">
    <property type="entry name" value="DUF6570"/>
    <property type="match status" value="1"/>
</dbReference>
<accession>A0A2H3AWY9</accession>
<reference evidence="3" key="1">
    <citation type="journal article" date="2017" name="Nat. Ecol. Evol.">
        <title>Genome expansion and lineage-specific genetic innovations in the forest pathogenic fungi Armillaria.</title>
        <authorList>
            <person name="Sipos G."/>
            <person name="Prasanna A.N."/>
            <person name="Walter M.C."/>
            <person name="O'Connor E."/>
            <person name="Balint B."/>
            <person name="Krizsan K."/>
            <person name="Kiss B."/>
            <person name="Hess J."/>
            <person name="Varga T."/>
            <person name="Slot J."/>
            <person name="Riley R."/>
            <person name="Boka B."/>
            <person name="Rigling D."/>
            <person name="Barry K."/>
            <person name="Lee J."/>
            <person name="Mihaltcheva S."/>
            <person name="LaButti K."/>
            <person name="Lipzen A."/>
            <person name="Waldron R."/>
            <person name="Moloney N.M."/>
            <person name="Sperisen C."/>
            <person name="Kredics L."/>
            <person name="Vagvoelgyi C."/>
            <person name="Patrignani A."/>
            <person name="Fitzpatrick D."/>
            <person name="Nagy I."/>
            <person name="Doyle S."/>
            <person name="Anderson J.B."/>
            <person name="Grigoriev I.V."/>
            <person name="Gueldener U."/>
            <person name="Muensterkoetter M."/>
            <person name="Nagy L.G."/>
        </authorList>
    </citation>
    <scope>NUCLEOTIDE SEQUENCE [LARGE SCALE GENOMIC DNA]</scope>
    <source>
        <strain evidence="3">28-4</strain>
    </source>
</reference>
<evidence type="ECO:0000313" key="3">
    <source>
        <dbReference type="Proteomes" id="UP000218334"/>
    </source>
</evidence>
<sequence length="182" mass="21088">MLDRDGWTGKDLTVCDECEGRLESRKLPKYALRNRMFRGLLPEEFQDLTWVEEMVCAVYRCTVQVSRMYGSSHKHQPRVFKGNTCAHDLNLISTATVLPRRPADVNGLLGIVFVGPKQSIRSCLRTVYKIRKEKVWRFLQWLAKNNPLYKSIQLSREHLRLYGDNDVIPGLEDQFKGGRGFV</sequence>
<gene>
    <name evidence="2" type="ORF">ARMSODRAFT_1073106</name>
</gene>
<dbReference type="AlphaFoldDB" id="A0A2H3AWY9"/>
<evidence type="ECO:0000259" key="1">
    <source>
        <dbReference type="Pfam" id="PF20209"/>
    </source>
</evidence>
<keyword evidence="3" id="KW-1185">Reference proteome</keyword>
<dbReference type="STRING" id="1076256.A0A2H3AWY9"/>
<proteinExistence type="predicted"/>
<dbReference type="InterPro" id="IPR046700">
    <property type="entry name" value="DUF6570"/>
</dbReference>
<protein>
    <recommendedName>
        <fullName evidence="1">DUF6570 domain-containing protein</fullName>
    </recommendedName>
</protein>
<dbReference type="EMBL" id="KZ293506">
    <property type="protein sequence ID" value="PBK59362.1"/>
    <property type="molecule type" value="Genomic_DNA"/>
</dbReference>
<dbReference type="Proteomes" id="UP000218334">
    <property type="component" value="Unassembled WGS sequence"/>
</dbReference>
<organism evidence="2 3">
    <name type="scientific">Armillaria solidipes</name>
    <dbReference type="NCBI Taxonomy" id="1076256"/>
    <lineage>
        <taxon>Eukaryota</taxon>
        <taxon>Fungi</taxon>
        <taxon>Dikarya</taxon>
        <taxon>Basidiomycota</taxon>
        <taxon>Agaricomycotina</taxon>
        <taxon>Agaricomycetes</taxon>
        <taxon>Agaricomycetidae</taxon>
        <taxon>Agaricales</taxon>
        <taxon>Marasmiineae</taxon>
        <taxon>Physalacriaceae</taxon>
        <taxon>Armillaria</taxon>
    </lineage>
</organism>